<proteinExistence type="predicted"/>
<dbReference type="Proteomes" id="UP000029447">
    <property type="component" value="Unassembled WGS sequence"/>
</dbReference>
<comment type="caution">
    <text evidence="1">The sequence shown here is derived from an EMBL/GenBank/DDBJ whole genome shotgun (WGS) entry which is preliminary data.</text>
</comment>
<reference evidence="1 2" key="1">
    <citation type="submission" date="2014-08" db="EMBL/GenBank/DDBJ databases">
        <title>Genome sequences of NCPPB Pectobacterium isolates.</title>
        <authorList>
            <person name="Glover R.H."/>
            <person name="Sapp M."/>
            <person name="Elphinstone J."/>
        </authorList>
    </citation>
    <scope>NUCLEOTIDE SEQUENCE [LARGE SCALE GENOMIC DNA]</scope>
    <source>
        <strain evidence="1 2">NCPPB3841</strain>
    </source>
</reference>
<organism evidence="1 2">
    <name type="scientific">Pectobacterium odoriferum</name>
    <dbReference type="NCBI Taxonomy" id="78398"/>
    <lineage>
        <taxon>Bacteria</taxon>
        <taxon>Pseudomonadati</taxon>
        <taxon>Pseudomonadota</taxon>
        <taxon>Gammaproteobacteria</taxon>
        <taxon>Enterobacterales</taxon>
        <taxon>Pectobacteriaceae</taxon>
        <taxon>Pectobacterium</taxon>
    </lineage>
</organism>
<dbReference type="RefSeq" id="WP_044202369.1">
    <property type="nucleotide sequence ID" value="NZ_JQOF01000001.1"/>
</dbReference>
<name>A0ABR4VUZ3_9GAMM</name>
<gene>
    <name evidence="1" type="ORF">KU75_00190</name>
</gene>
<evidence type="ECO:0000313" key="2">
    <source>
        <dbReference type="Proteomes" id="UP000029447"/>
    </source>
</evidence>
<evidence type="ECO:0000313" key="1">
    <source>
        <dbReference type="EMBL" id="KGA43180.1"/>
    </source>
</evidence>
<keyword evidence="2" id="KW-1185">Reference proteome</keyword>
<protein>
    <submittedName>
        <fullName evidence="1">Uncharacterized protein</fullName>
    </submittedName>
</protein>
<dbReference type="EMBL" id="JQOF01000001">
    <property type="protein sequence ID" value="KGA43180.1"/>
    <property type="molecule type" value="Genomic_DNA"/>
</dbReference>
<sequence>MTGLTKTIIITLELDIPASATEEDISDFVDVEFAQCNSMKLDNPCRDNFEIVDHSWRAE</sequence>
<accession>A0ABR4VUZ3</accession>